<keyword evidence="3 8" id="KW-0479">Metal-binding</keyword>
<comment type="cofactor">
    <cofactor evidence="8">
        <name>Mg(2+)</name>
        <dbReference type="ChEBI" id="CHEBI:18420"/>
    </cofactor>
</comment>
<dbReference type="GO" id="GO:0061603">
    <property type="term" value="F:molybdenum cofactor guanylyltransferase activity"/>
    <property type="evidence" value="ECO:0007669"/>
    <property type="project" value="UniProtKB-EC"/>
</dbReference>
<dbReference type="GO" id="GO:0006777">
    <property type="term" value="P:Mo-molybdopterin cofactor biosynthetic process"/>
    <property type="evidence" value="ECO:0007669"/>
    <property type="project" value="UniProtKB-KW"/>
</dbReference>
<dbReference type="GO" id="GO:0005525">
    <property type="term" value="F:GTP binding"/>
    <property type="evidence" value="ECO:0007669"/>
    <property type="project" value="UniProtKB-UniRule"/>
</dbReference>
<dbReference type="EMBL" id="CP116968">
    <property type="protein sequence ID" value="WNM60340.1"/>
    <property type="molecule type" value="Genomic_DNA"/>
</dbReference>
<keyword evidence="6 8" id="KW-0342">GTP-binding</keyword>
<protein>
    <recommendedName>
        <fullName evidence="8">Probable molybdenum cofactor guanylyltransferase</fullName>
        <shortName evidence="8">MoCo guanylyltransferase</shortName>
        <ecNumber evidence="8">2.7.7.77</ecNumber>
    </recommendedName>
    <alternativeName>
        <fullName evidence="8">GTP:molybdopterin guanylyltransferase</fullName>
    </alternativeName>
    <alternativeName>
        <fullName evidence="8">Mo-MPT guanylyltransferase</fullName>
    </alternativeName>
    <alternativeName>
        <fullName evidence="8">Molybdopterin guanylyltransferase</fullName>
    </alternativeName>
    <alternativeName>
        <fullName evidence="8">Molybdopterin-guanine dinucleotide synthase</fullName>
        <shortName evidence="8">MGD synthase</shortName>
    </alternativeName>
</protein>
<dbReference type="GO" id="GO:0005737">
    <property type="term" value="C:cytoplasm"/>
    <property type="evidence" value="ECO:0007669"/>
    <property type="project" value="UniProtKB-SubCell"/>
</dbReference>
<accession>A0AA96GHF3</accession>
<keyword evidence="2 8" id="KW-0808">Transferase</keyword>
<dbReference type="CDD" id="cd02503">
    <property type="entry name" value="MobA"/>
    <property type="match status" value="1"/>
</dbReference>
<dbReference type="RefSeq" id="WP_312740960.1">
    <property type="nucleotide sequence ID" value="NZ_CP116968.1"/>
</dbReference>
<evidence type="ECO:0000256" key="8">
    <source>
        <dbReference type="HAMAP-Rule" id="MF_00316"/>
    </source>
</evidence>
<reference evidence="10 11" key="1">
    <citation type="submission" date="2023-01" db="EMBL/GenBank/DDBJ databases">
        <title>Cultivation and genomic characterization of new, ubiquitous marine nitrite-oxidizing bacteria from the Nitrospirales.</title>
        <authorList>
            <person name="Mueller A.J."/>
            <person name="Daebeler A."/>
            <person name="Herbold C.W."/>
            <person name="Kirkegaard R.H."/>
            <person name="Daims H."/>
        </authorList>
    </citation>
    <scope>NUCLEOTIDE SEQUENCE [LARGE SCALE GENOMIC DNA]</scope>
    <source>
        <strain evidence="10 11">DK</strain>
    </source>
</reference>
<evidence type="ECO:0000256" key="7">
    <source>
        <dbReference type="ARBA" id="ARBA00023150"/>
    </source>
</evidence>
<comment type="domain">
    <text evidence="8">The N-terminal domain determines nucleotide recognition and specific binding, while the C-terminal domain determines the specific binding to the target protein.</text>
</comment>
<evidence type="ECO:0000256" key="2">
    <source>
        <dbReference type="ARBA" id="ARBA00022679"/>
    </source>
</evidence>
<organism evidence="10 11">
    <name type="scientific">Candidatus Nitrospira neomarina</name>
    <dbReference type="NCBI Taxonomy" id="3020899"/>
    <lineage>
        <taxon>Bacteria</taxon>
        <taxon>Pseudomonadati</taxon>
        <taxon>Nitrospirota</taxon>
        <taxon>Nitrospiria</taxon>
        <taxon>Nitrospirales</taxon>
        <taxon>Nitrospiraceae</taxon>
        <taxon>Nitrospira</taxon>
    </lineage>
</organism>
<comment type="subcellular location">
    <subcellularLocation>
        <location evidence="8">Cytoplasm</location>
    </subcellularLocation>
</comment>
<evidence type="ECO:0000313" key="10">
    <source>
        <dbReference type="EMBL" id="WNM60340.1"/>
    </source>
</evidence>
<dbReference type="InterPro" id="IPR025877">
    <property type="entry name" value="MobA-like_NTP_Trfase"/>
</dbReference>
<evidence type="ECO:0000256" key="1">
    <source>
        <dbReference type="ARBA" id="ARBA00022490"/>
    </source>
</evidence>
<dbReference type="HAMAP" id="MF_00316">
    <property type="entry name" value="MobA"/>
    <property type="match status" value="1"/>
</dbReference>
<evidence type="ECO:0000259" key="9">
    <source>
        <dbReference type="Pfam" id="PF12804"/>
    </source>
</evidence>
<feature type="binding site" evidence="8">
    <location>
        <position position="73"/>
    </location>
    <ligand>
        <name>GTP</name>
        <dbReference type="ChEBI" id="CHEBI:37565"/>
    </ligand>
</feature>
<dbReference type="EC" id="2.7.7.77" evidence="8"/>
<keyword evidence="11" id="KW-1185">Reference proteome</keyword>
<comment type="caution">
    <text evidence="8">Lacks conserved residue(s) required for the propagation of feature annotation.</text>
</comment>
<feature type="binding site" evidence="8">
    <location>
        <position position="27"/>
    </location>
    <ligand>
        <name>GTP</name>
        <dbReference type="ChEBI" id="CHEBI:37565"/>
    </ligand>
</feature>
<keyword evidence="5 8" id="KW-0460">Magnesium</keyword>
<name>A0AA96GHF3_9BACT</name>
<feature type="binding site" evidence="8">
    <location>
        <position position="102"/>
    </location>
    <ligand>
        <name>Mg(2+)</name>
        <dbReference type="ChEBI" id="CHEBI:18420"/>
    </ligand>
</feature>
<keyword evidence="7 8" id="KW-0501">Molybdenum cofactor biosynthesis</keyword>
<dbReference type="InterPro" id="IPR013482">
    <property type="entry name" value="Molybde_CF_guanTrfase"/>
</dbReference>
<comment type="function">
    <text evidence="8">Transfers a GMP moiety from GTP to Mo-molybdopterin (Mo-MPT) cofactor (Moco or molybdenum cofactor) to form Mo-molybdopterin guanine dinucleotide (Mo-MGD) cofactor.</text>
</comment>
<feature type="domain" description="MobA-like NTP transferase" evidence="9">
    <location>
        <begin position="12"/>
        <end position="155"/>
    </location>
</feature>
<dbReference type="SUPFAM" id="SSF53448">
    <property type="entry name" value="Nucleotide-diphospho-sugar transferases"/>
    <property type="match status" value="1"/>
</dbReference>
<dbReference type="PANTHER" id="PTHR19136">
    <property type="entry name" value="MOLYBDENUM COFACTOR GUANYLYLTRANSFERASE"/>
    <property type="match status" value="1"/>
</dbReference>
<dbReference type="AlphaFoldDB" id="A0AA96GHF3"/>
<keyword evidence="1 8" id="KW-0963">Cytoplasm</keyword>
<comment type="similarity">
    <text evidence="8">Belongs to the MobA family.</text>
</comment>
<keyword evidence="10" id="KW-0548">Nucleotidyltransferase</keyword>
<evidence type="ECO:0000313" key="11">
    <source>
        <dbReference type="Proteomes" id="UP001302494"/>
    </source>
</evidence>
<proteinExistence type="inferred from homology"/>
<evidence type="ECO:0000256" key="5">
    <source>
        <dbReference type="ARBA" id="ARBA00022842"/>
    </source>
</evidence>
<dbReference type="GO" id="GO:0046872">
    <property type="term" value="F:metal ion binding"/>
    <property type="evidence" value="ECO:0007669"/>
    <property type="project" value="UniProtKB-KW"/>
</dbReference>
<feature type="binding site" evidence="8">
    <location>
        <begin position="15"/>
        <end position="17"/>
    </location>
    <ligand>
        <name>GTP</name>
        <dbReference type="ChEBI" id="CHEBI:37565"/>
    </ligand>
</feature>
<dbReference type="Gene3D" id="3.90.550.10">
    <property type="entry name" value="Spore Coat Polysaccharide Biosynthesis Protein SpsA, Chain A"/>
    <property type="match status" value="1"/>
</dbReference>
<dbReference type="PANTHER" id="PTHR19136:SF81">
    <property type="entry name" value="MOLYBDENUM COFACTOR GUANYLYLTRANSFERASE"/>
    <property type="match status" value="1"/>
</dbReference>
<comment type="catalytic activity">
    <reaction evidence="8">
        <text>Mo-molybdopterin + GTP + H(+) = Mo-molybdopterin guanine dinucleotide + diphosphate</text>
        <dbReference type="Rhea" id="RHEA:34243"/>
        <dbReference type="ChEBI" id="CHEBI:15378"/>
        <dbReference type="ChEBI" id="CHEBI:33019"/>
        <dbReference type="ChEBI" id="CHEBI:37565"/>
        <dbReference type="ChEBI" id="CHEBI:71302"/>
        <dbReference type="ChEBI" id="CHEBI:71310"/>
        <dbReference type="EC" id="2.7.7.77"/>
    </reaction>
</comment>
<dbReference type="InterPro" id="IPR029044">
    <property type="entry name" value="Nucleotide-diphossugar_trans"/>
</dbReference>
<sequence>MTNIQKITNISAVVLAGGKSRRMGKDKRTLEWGGTKFLDKVCITIGELFDEIILVTAIEDYPCGHLPVRLVTDAIPQKGSLGGIFTGIKEASYSSVFVVACDMPFLNPFVISRLCALPENDVVMPKLSTGYQPLHARYSKRCSLIMEKMIQEGNLRIQSLIQDPSLSVQIVEETLFDDIDPHGYSFLNINTPADYEFARKAGPHLK</sequence>
<evidence type="ECO:0000256" key="6">
    <source>
        <dbReference type="ARBA" id="ARBA00023134"/>
    </source>
</evidence>
<dbReference type="KEGG" id="nneo:PQG83_11255"/>
<feature type="binding site" evidence="8">
    <location>
        <position position="102"/>
    </location>
    <ligand>
        <name>GTP</name>
        <dbReference type="ChEBI" id="CHEBI:37565"/>
    </ligand>
</feature>
<evidence type="ECO:0000256" key="3">
    <source>
        <dbReference type="ARBA" id="ARBA00022723"/>
    </source>
</evidence>
<dbReference type="Proteomes" id="UP001302494">
    <property type="component" value="Chromosome"/>
</dbReference>
<gene>
    <name evidence="8" type="primary">mobA</name>
    <name evidence="10" type="ORF">PQG83_11255</name>
</gene>
<dbReference type="Pfam" id="PF12804">
    <property type="entry name" value="NTP_transf_3"/>
    <property type="match status" value="1"/>
</dbReference>
<evidence type="ECO:0000256" key="4">
    <source>
        <dbReference type="ARBA" id="ARBA00022741"/>
    </source>
</evidence>
<keyword evidence="4 8" id="KW-0547">Nucleotide-binding</keyword>